<keyword evidence="1" id="KW-0812">Transmembrane</keyword>
<accession>A0A480ALF0</accession>
<feature type="transmembrane region" description="Helical" evidence="1">
    <location>
        <begin position="94"/>
        <end position="114"/>
    </location>
</feature>
<evidence type="ECO:0000256" key="1">
    <source>
        <dbReference type="SAM" id="Phobius"/>
    </source>
</evidence>
<dbReference type="RefSeq" id="WP_137731593.1">
    <property type="nucleotide sequence ID" value="NZ_BJCL01000002.1"/>
</dbReference>
<reference evidence="4" key="1">
    <citation type="submission" date="2019-03" db="EMBL/GenBank/DDBJ databases">
        <title>Aquabacterium pictum sp.nov., the first bacteriochlorophyll a-containing freshwater bacterium in the genus Aquabacterium of the class Betaproteobacteria.</title>
        <authorList>
            <person name="Hirose S."/>
            <person name="Tank M."/>
            <person name="Hara E."/>
            <person name="Tamaki H."/>
            <person name="Takaichi S."/>
            <person name="Haruta S."/>
            <person name="Hanada S."/>
        </authorList>
    </citation>
    <scope>NUCLEOTIDE SEQUENCE [LARGE SCALE GENOMIC DNA]</scope>
    <source>
        <strain evidence="4">W35</strain>
    </source>
</reference>
<dbReference type="GO" id="GO:0016020">
    <property type="term" value="C:membrane"/>
    <property type="evidence" value="ECO:0007669"/>
    <property type="project" value="InterPro"/>
</dbReference>
<dbReference type="EMBL" id="BJCL01000002">
    <property type="protein sequence ID" value="GCL61826.1"/>
    <property type="molecule type" value="Genomic_DNA"/>
</dbReference>
<feature type="transmembrane region" description="Helical" evidence="1">
    <location>
        <begin position="271"/>
        <end position="292"/>
    </location>
</feature>
<feature type="transmembrane region" description="Helical" evidence="1">
    <location>
        <begin position="246"/>
        <end position="265"/>
    </location>
</feature>
<keyword evidence="1" id="KW-1133">Transmembrane helix</keyword>
<organism evidence="3 4">
    <name type="scientific">Pseudaquabacterium pictum</name>
    <dbReference type="NCBI Taxonomy" id="2315236"/>
    <lineage>
        <taxon>Bacteria</taxon>
        <taxon>Pseudomonadati</taxon>
        <taxon>Pseudomonadota</taxon>
        <taxon>Betaproteobacteria</taxon>
        <taxon>Burkholderiales</taxon>
        <taxon>Sphaerotilaceae</taxon>
        <taxon>Pseudaquabacterium</taxon>
    </lineage>
</organism>
<feature type="domain" description="EamA" evidence="2">
    <location>
        <begin position="150"/>
        <end position="286"/>
    </location>
</feature>
<dbReference type="InterPro" id="IPR037185">
    <property type="entry name" value="EmrE-like"/>
</dbReference>
<dbReference type="InterPro" id="IPR000620">
    <property type="entry name" value="EamA_dom"/>
</dbReference>
<proteinExistence type="predicted"/>
<gene>
    <name evidence="3" type="ORF">AQPW35_09070</name>
</gene>
<dbReference type="PANTHER" id="PTHR22911:SF135">
    <property type="entry name" value="BLR4310 PROTEIN"/>
    <property type="match status" value="1"/>
</dbReference>
<dbReference type="PANTHER" id="PTHR22911">
    <property type="entry name" value="ACYL-MALONYL CONDENSING ENZYME-RELATED"/>
    <property type="match status" value="1"/>
</dbReference>
<dbReference type="OrthoDB" id="9149917at2"/>
<dbReference type="Pfam" id="PF00892">
    <property type="entry name" value="EamA"/>
    <property type="match status" value="2"/>
</dbReference>
<name>A0A480ALF0_9BURK</name>
<feature type="transmembrane region" description="Helical" evidence="1">
    <location>
        <begin position="216"/>
        <end position="237"/>
    </location>
</feature>
<feature type="transmembrane region" description="Helical" evidence="1">
    <location>
        <begin position="37"/>
        <end position="56"/>
    </location>
</feature>
<feature type="domain" description="EamA" evidence="2">
    <location>
        <begin position="6"/>
        <end position="138"/>
    </location>
</feature>
<feature type="transmembrane region" description="Helical" evidence="1">
    <location>
        <begin position="190"/>
        <end position="210"/>
    </location>
</feature>
<sequence>MTHGRAVSLMLLVTLMWSTAGVVTRHLESAQSWEVTFWRSGFNALALVVALLWLRGPRLWADIRHGGAALWVSGLCWMVMYTNFMLAITLTTVATVLITMSIAPLLTALFARVFLRHALPVRTWAAIGVAGAGIAWMFGQQALAPGASMTGALVALGVPIAGATNWVLLQHLHQRHAADPSVKAPDMLPAVLIGATLSAAVTLPMALPFAATGHDLALLAGLGVFQLAIPCLLAVALTRVLPAPEISLLALLEVVFGVLLAWVGAGEAPGANALAGGALVVGALLFNEWLALRERRGSTALGQPA</sequence>
<keyword evidence="1" id="KW-0472">Membrane</keyword>
<evidence type="ECO:0000313" key="3">
    <source>
        <dbReference type="EMBL" id="GCL61826.1"/>
    </source>
</evidence>
<dbReference type="Proteomes" id="UP000301751">
    <property type="component" value="Unassembled WGS sequence"/>
</dbReference>
<dbReference type="SUPFAM" id="SSF103481">
    <property type="entry name" value="Multidrug resistance efflux transporter EmrE"/>
    <property type="match status" value="2"/>
</dbReference>
<keyword evidence="4" id="KW-1185">Reference proteome</keyword>
<evidence type="ECO:0000259" key="2">
    <source>
        <dbReference type="Pfam" id="PF00892"/>
    </source>
</evidence>
<evidence type="ECO:0000313" key="4">
    <source>
        <dbReference type="Proteomes" id="UP000301751"/>
    </source>
</evidence>
<feature type="transmembrane region" description="Helical" evidence="1">
    <location>
        <begin position="121"/>
        <end position="139"/>
    </location>
</feature>
<comment type="caution">
    <text evidence="3">The sequence shown here is derived from an EMBL/GenBank/DDBJ whole genome shotgun (WGS) entry which is preliminary data.</text>
</comment>
<protein>
    <submittedName>
        <fullName evidence="3">Permease</fullName>
    </submittedName>
</protein>
<feature type="transmembrane region" description="Helical" evidence="1">
    <location>
        <begin position="68"/>
        <end position="88"/>
    </location>
</feature>
<dbReference type="AlphaFoldDB" id="A0A480ALF0"/>
<feature type="transmembrane region" description="Helical" evidence="1">
    <location>
        <begin position="151"/>
        <end position="169"/>
    </location>
</feature>